<evidence type="ECO:0008006" key="5">
    <source>
        <dbReference type="Google" id="ProtNLM"/>
    </source>
</evidence>
<feature type="domain" description="Major capsid protein C-terminal" evidence="2">
    <location>
        <begin position="396"/>
        <end position="576"/>
    </location>
</feature>
<dbReference type="Gene3D" id="2.70.9.20">
    <property type="entry name" value="Major capsid protein Vp54"/>
    <property type="match status" value="1"/>
</dbReference>
<name>A0A6C0ELR0_9ZZZZ</name>
<dbReference type="EMBL" id="MN738888">
    <property type="protein sequence ID" value="QHT29997.1"/>
    <property type="molecule type" value="Genomic_DNA"/>
</dbReference>
<feature type="domain" description="Major capsid protein N-terminal" evidence="3">
    <location>
        <begin position="25"/>
        <end position="254"/>
    </location>
</feature>
<dbReference type="Gene3D" id="2.70.9.10">
    <property type="entry name" value="Adenovirus Type 2 Hexon, domain 4"/>
    <property type="match status" value="1"/>
</dbReference>
<reference evidence="4" key="1">
    <citation type="journal article" date="2020" name="Nature">
        <title>Giant virus diversity and host interactions through global metagenomics.</title>
        <authorList>
            <person name="Schulz F."/>
            <person name="Roux S."/>
            <person name="Paez-Espino D."/>
            <person name="Jungbluth S."/>
            <person name="Walsh D.A."/>
            <person name="Denef V.J."/>
            <person name="McMahon K.D."/>
            <person name="Konstantinidis K.T."/>
            <person name="Eloe-Fadrosh E.A."/>
            <person name="Kyrpides N.C."/>
            <person name="Woyke T."/>
        </authorList>
    </citation>
    <scope>NUCLEOTIDE SEQUENCE</scope>
    <source>
        <strain evidence="4">GVMAG-M-3300009068-25</strain>
    </source>
</reference>
<evidence type="ECO:0000259" key="3">
    <source>
        <dbReference type="Pfam" id="PF16903"/>
    </source>
</evidence>
<sequence>MPGGLIQLAQVGAQNQPINGNPSMTHFRAVYRRHTNFAMESIRMAFSSTNLDFSFTSTRTLSCRIDRYAQLLHDTYLVLTLPDIYSPMVSLGTNTPPSGYDGRCTAMGYEFQWIKNIGYNLIDHVDLVANGVVIQTLPGEWLKFYSYYTHDAAKRKVVDQMVGNDPALYDPANAYDRENQYPHSVTPKSVPSTMPYTTTPEPSIRSRQLVVPLHFWFSENPGLALPLVSMQNSEVYINVVLRPLNQLYTVIDVNPANVVISISSVVSAGSYVTITTPTLHNFSVGTTVTLQGLTGTAVFLNGTYSIATVSSTKSFTILSTTAVAANDQTNQPTATVGGSTNPTYGQRIQPTGSFPIGLFLTPPTTAGVSSNPTVTSFYPDPYLEGNFIYLTDAEMNQLAAADQTFLLKQIRYVSAEGQYGANSDIEIPFHNMITRVVFSARRSDKVLINDWDNYTNWDNTKRAPFSAITNSVGDLLYSSGQNQISSVYPRDALVNGNLLFDGNERFTTKPTSYFSLIQAYKHTTGQAPSDLPGVYMYSFALNNDQYQPSGAVNGAGFNKVALRVTLQQPLPTAVGASSQQVVCILKSTAFSQNPVVIPAGNQSLYTPDQLLTVVQTIANNNIIFSYTYNVGVYVESINYLRIVSGLANLVFAS</sequence>
<dbReference type="Pfam" id="PF04451">
    <property type="entry name" value="Capsid_NCLDV"/>
    <property type="match status" value="1"/>
</dbReference>
<protein>
    <recommendedName>
        <fullName evidence="5">Major capsid protein N-terminal domain-containing protein</fullName>
    </recommendedName>
</protein>
<dbReference type="InterPro" id="IPR031654">
    <property type="entry name" value="Capsid_N"/>
</dbReference>
<proteinExistence type="predicted"/>
<evidence type="ECO:0000256" key="1">
    <source>
        <dbReference type="SAM" id="MobiDB-lite"/>
    </source>
</evidence>
<organism evidence="4">
    <name type="scientific">viral metagenome</name>
    <dbReference type="NCBI Taxonomy" id="1070528"/>
    <lineage>
        <taxon>unclassified sequences</taxon>
        <taxon>metagenomes</taxon>
        <taxon>organismal metagenomes</taxon>
    </lineage>
</organism>
<evidence type="ECO:0000313" key="4">
    <source>
        <dbReference type="EMBL" id="QHT29997.1"/>
    </source>
</evidence>
<dbReference type="SUPFAM" id="SSF49749">
    <property type="entry name" value="Group II dsDNA viruses VP"/>
    <property type="match status" value="2"/>
</dbReference>
<accession>A0A6C0ELR0</accession>
<dbReference type="InterPro" id="IPR016112">
    <property type="entry name" value="VP_dsDNA_II"/>
</dbReference>
<feature type="region of interest" description="Disordered" evidence="1">
    <location>
        <begin position="181"/>
        <end position="201"/>
    </location>
</feature>
<dbReference type="InterPro" id="IPR007542">
    <property type="entry name" value="MCP_C"/>
</dbReference>
<evidence type="ECO:0000259" key="2">
    <source>
        <dbReference type="Pfam" id="PF04451"/>
    </source>
</evidence>
<dbReference type="InterPro" id="IPR038519">
    <property type="entry name" value="MCP_C_sf"/>
</dbReference>
<dbReference type="Pfam" id="PF16903">
    <property type="entry name" value="Capsid_N"/>
    <property type="match status" value="1"/>
</dbReference>
<dbReference type="GO" id="GO:0005198">
    <property type="term" value="F:structural molecule activity"/>
    <property type="evidence" value="ECO:0007669"/>
    <property type="project" value="InterPro"/>
</dbReference>
<dbReference type="AlphaFoldDB" id="A0A6C0ELR0"/>